<keyword evidence="2" id="KW-1185">Reference proteome</keyword>
<evidence type="ECO:0000313" key="1">
    <source>
        <dbReference type="EMBL" id="KAG5611366.1"/>
    </source>
</evidence>
<dbReference type="Proteomes" id="UP000824120">
    <property type="component" value="Chromosome 4"/>
</dbReference>
<dbReference type="AlphaFoldDB" id="A0A9J5ZJK0"/>
<reference evidence="1 2" key="1">
    <citation type="submission" date="2020-09" db="EMBL/GenBank/DDBJ databases">
        <title>De no assembly of potato wild relative species, Solanum commersonii.</title>
        <authorList>
            <person name="Cho K."/>
        </authorList>
    </citation>
    <scope>NUCLEOTIDE SEQUENCE [LARGE SCALE GENOMIC DNA]</scope>
    <source>
        <strain evidence="1">LZ3.2</strain>
        <tissue evidence="1">Leaf</tissue>
    </source>
</reference>
<protein>
    <submittedName>
        <fullName evidence="1">Uncharacterized protein</fullName>
    </submittedName>
</protein>
<organism evidence="1 2">
    <name type="scientific">Solanum commersonii</name>
    <name type="common">Commerson's wild potato</name>
    <name type="synonym">Commerson's nightshade</name>
    <dbReference type="NCBI Taxonomy" id="4109"/>
    <lineage>
        <taxon>Eukaryota</taxon>
        <taxon>Viridiplantae</taxon>
        <taxon>Streptophyta</taxon>
        <taxon>Embryophyta</taxon>
        <taxon>Tracheophyta</taxon>
        <taxon>Spermatophyta</taxon>
        <taxon>Magnoliopsida</taxon>
        <taxon>eudicotyledons</taxon>
        <taxon>Gunneridae</taxon>
        <taxon>Pentapetalae</taxon>
        <taxon>asterids</taxon>
        <taxon>lamiids</taxon>
        <taxon>Solanales</taxon>
        <taxon>Solanaceae</taxon>
        <taxon>Solanoideae</taxon>
        <taxon>Solaneae</taxon>
        <taxon>Solanum</taxon>
    </lineage>
</organism>
<dbReference type="EMBL" id="JACXVP010000004">
    <property type="protein sequence ID" value="KAG5611366.1"/>
    <property type="molecule type" value="Genomic_DNA"/>
</dbReference>
<sequence length="68" mass="7683">MECTSWADELQQTTSNSAADMNVCETAEDLATSFGDVNEIIFIMQPPRVSHKLSCLQQNPTSSRRHYF</sequence>
<evidence type="ECO:0000313" key="2">
    <source>
        <dbReference type="Proteomes" id="UP000824120"/>
    </source>
</evidence>
<gene>
    <name evidence="1" type="ORF">H5410_022647</name>
</gene>
<name>A0A9J5ZJK0_SOLCO</name>
<accession>A0A9J5ZJK0</accession>
<comment type="caution">
    <text evidence="1">The sequence shown here is derived from an EMBL/GenBank/DDBJ whole genome shotgun (WGS) entry which is preliminary data.</text>
</comment>
<proteinExistence type="predicted"/>